<evidence type="ECO:0000256" key="1">
    <source>
        <dbReference type="ARBA" id="ARBA00004651"/>
    </source>
</evidence>
<dbReference type="RefSeq" id="WP_010674921.1">
    <property type="nucleotide sequence ID" value="NZ_AP024402.1"/>
</dbReference>
<evidence type="ECO:0000259" key="10">
    <source>
        <dbReference type="PROSITE" id="PS50885"/>
    </source>
</evidence>
<keyword evidence="4" id="KW-1133">Transmembrane helix</keyword>
<dbReference type="CDD" id="cd06225">
    <property type="entry name" value="HAMP"/>
    <property type="match status" value="1"/>
</dbReference>
<dbReference type="PRINTS" id="PR00260">
    <property type="entry name" value="CHEMTRNSDUCR"/>
</dbReference>
<dbReference type="Proteomes" id="UP001218423">
    <property type="component" value="Chromosome"/>
</dbReference>
<keyword evidence="6 8" id="KW-0807">Transducer</keyword>
<dbReference type="PROSITE" id="PS50885">
    <property type="entry name" value="HAMP"/>
    <property type="match status" value="1"/>
</dbReference>
<feature type="domain" description="HAMP" evidence="10">
    <location>
        <begin position="224"/>
        <end position="278"/>
    </location>
</feature>
<dbReference type="InterPro" id="IPR004090">
    <property type="entry name" value="Chemotax_Me-accpt_rcpt"/>
</dbReference>
<dbReference type="GO" id="GO:0004888">
    <property type="term" value="F:transmembrane signaling receptor activity"/>
    <property type="evidence" value="ECO:0007669"/>
    <property type="project" value="InterPro"/>
</dbReference>
<evidence type="ECO:0000256" key="8">
    <source>
        <dbReference type="PROSITE-ProRule" id="PRU00284"/>
    </source>
</evidence>
<dbReference type="InterPro" id="IPR033480">
    <property type="entry name" value="sCache_2"/>
</dbReference>
<dbReference type="Gene3D" id="3.30.450.20">
    <property type="entry name" value="PAS domain"/>
    <property type="match status" value="1"/>
</dbReference>
<evidence type="ECO:0000259" key="9">
    <source>
        <dbReference type="PROSITE" id="PS50111"/>
    </source>
</evidence>
<dbReference type="PANTHER" id="PTHR32089">
    <property type="entry name" value="METHYL-ACCEPTING CHEMOTAXIS PROTEIN MCPB"/>
    <property type="match status" value="1"/>
</dbReference>
<dbReference type="EMBL" id="CP120942">
    <property type="protein sequence ID" value="WFF96239.1"/>
    <property type="molecule type" value="Genomic_DNA"/>
</dbReference>
<name>A0A2X4NTW2_AERCA</name>
<dbReference type="Pfam" id="PF00672">
    <property type="entry name" value="HAMP"/>
    <property type="match status" value="1"/>
</dbReference>
<feature type="domain" description="Methyl-accepting transducer" evidence="9">
    <location>
        <begin position="283"/>
        <end position="519"/>
    </location>
</feature>
<reference evidence="11 13" key="1">
    <citation type="submission" date="2021-07" db="EMBL/GenBank/DDBJ databases">
        <title>Draft genome sequence of carbapenem-resistant Aeromonas spp. in Japan.</title>
        <authorList>
            <person name="Maehana S."/>
            <person name="Suzuki M."/>
            <person name="Kitasato H."/>
        </authorList>
    </citation>
    <scope>NUCLEOTIDE SEQUENCE [LARGE SCALE GENOMIC DNA]</scope>
    <source>
        <strain evidence="11 13">KAM382</strain>
    </source>
</reference>
<dbReference type="SMART" id="SM00304">
    <property type="entry name" value="HAMP"/>
    <property type="match status" value="1"/>
</dbReference>
<accession>A0A2X4NTW2</accession>
<keyword evidence="3" id="KW-0812">Transmembrane</keyword>
<dbReference type="FunFam" id="1.10.287.950:FF:000001">
    <property type="entry name" value="Methyl-accepting chemotaxis sensory transducer"/>
    <property type="match status" value="1"/>
</dbReference>
<dbReference type="Gene3D" id="1.10.287.950">
    <property type="entry name" value="Methyl-accepting chemotaxis protein"/>
    <property type="match status" value="1"/>
</dbReference>
<dbReference type="Proteomes" id="UP000737420">
    <property type="component" value="Unassembled WGS sequence"/>
</dbReference>
<dbReference type="GO" id="GO:0007165">
    <property type="term" value="P:signal transduction"/>
    <property type="evidence" value="ECO:0007669"/>
    <property type="project" value="UniProtKB-KW"/>
</dbReference>
<evidence type="ECO:0000313" key="13">
    <source>
        <dbReference type="Proteomes" id="UP000737420"/>
    </source>
</evidence>
<reference evidence="12" key="2">
    <citation type="submission" date="2023-03" db="EMBL/GenBank/DDBJ databases">
        <title>Aeromonas caviae strain AC1520.</title>
        <authorList>
            <person name="Xie T."/>
            <person name="Zhang Q."/>
            <person name="Deng J."/>
            <person name="Li X."/>
        </authorList>
    </citation>
    <scope>NUCLEOTIDE SEQUENCE</scope>
    <source>
        <strain evidence="12">AC1520</strain>
    </source>
</reference>
<dbReference type="GO" id="GO:0006935">
    <property type="term" value="P:chemotaxis"/>
    <property type="evidence" value="ECO:0007669"/>
    <property type="project" value="InterPro"/>
</dbReference>
<dbReference type="Pfam" id="PF17200">
    <property type="entry name" value="sCache_2"/>
    <property type="match status" value="1"/>
</dbReference>
<proteinExistence type="inferred from homology"/>
<dbReference type="Pfam" id="PF00015">
    <property type="entry name" value="MCPsignal"/>
    <property type="match status" value="1"/>
</dbReference>
<evidence type="ECO:0000256" key="6">
    <source>
        <dbReference type="ARBA" id="ARBA00023224"/>
    </source>
</evidence>
<evidence type="ECO:0000256" key="5">
    <source>
        <dbReference type="ARBA" id="ARBA00023136"/>
    </source>
</evidence>
<dbReference type="OrthoDB" id="2489132at2"/>
<evidence type="ECO:0000256" key="7">
    <source>
        <dbReference type="ARBA" id="ARBA00029447"/>
    </source>
</evidence>
<dbReference type="CDD" id="cd11386">
    <property type="entry name" value="MCP_signal"/>
    <property type="match status" value="1"/>
</dbReference>
<keyword evidence="5" id="KW-0472">Membrane</keyword>
<dbReference type="SMART" id="SM00283">
    <property type="entry name" value="MA"/>
    <property type="match status" value="1"/>
</dbReference>
<organism evidence="11 13">
    <name type="scientific">Aeromonas caviae</name>
    <name type="common">Aeromonas punctata</name>
    <dbReference type="NCBI Taxonomy" id="648"/>
    <lineage>
        <taxon>Bacteria</taxon>
        <taxon>Pseudomonadati</taxon>
        <taxon>Pseudomonadota</taxon>
        <taxon>Gammaproteobacteria</taxon>
        <taxon>Aeromonadales</taxon>
        <taxon>Aeromonadaceae</taxon>
        <taxon>Aeromonas</taxon>
    </lineage>
</organism>
<dbReference type="EMBL" id="BPOP01000012">
    <property type="protein sequence ID" value="GJB91545.1"/>
    <property type="molecule type" value="Genomic_DNA"/>
</dbReference>
<dbReference type="InterPro" id="IPR003660">
    <property type="entry name" value="HAMP_dom"/>
</dbReference>
<dbReference type="SMART" id="SM01049">
    <property type="entry name" value="Cache_2"/>
    <property type="match status" value="1"/>
</dbReference>
<gene>
    <name evidence="11" type="ORF">KAM382_16060</name>
    <name evidence="12" type="ORF">P5S46_11155</name>
</gene>
<protein>
    <submittedName>
        <fullName evidence="11">Methyl-accepting chemotaxis protein</fullName>
    </submittedName>
</protein>
<comment type="similarity">
    <text evidence="7">Belongs to the methyl-accepting chemotaxis (MCP) protein family.</text>
</comment>
<sequence>MTLKQKILLLGAIPVLLMALVVNLSNYLVARSDLESDLVVARERAIKERKALLSSYLMLAKTAIEGSYGKPDSPEVRQQVKEILRPLRYGSDGYFFVYDYQGNTVLLPTRPEMEGKNRWQDKDTKGAFLIQGIIKSAREGDGFSEYWTNKPSIGRDAPKLSFNLVLDKYQWVVGTGFYIDDIDNELATLRSEREETMYGSLKTGVLFILVILGVTLAATVVIGNRVTRPLADAVAALNDIADGDGDLTQRLKVQSKDEVGQLAAAFNRFVERIQSVVSQVGETSHQLLGAVDRLHSLSEHADRQMQGHGKETDQVVTAVTEMSSTAQEVAASASNAASATSDAARESDAARGVVNSAIGSINRLVDEVHVAAGVIEQLAHETGKIGSVVEVIRGIADQTNLLALNAAIEAARAGEQGRGFAVVADEVRSLAGRTQQSTKEINEMLQRLQGGVKQAVEVMQASEARSQETVQEASHIASSLDSMVAAVGTINDMNIQIATAAEEQHAVSEEINKNLVAIQQIVSELTEASGESSTTTRALAGTGDKLRQLVSRFRY</sequence>
<comment type="subcellular location">
    <subcellularLocation>
        <location evidence="1">Cell membrane</location>
        <topology evidence="1">Multi-pass membrane protein</topology>
    </subcellularLocation>
</comment>
<evidence type="ECO:0000256" key="4">
    <source>
        <dbReference type="ARBA" id="ARBA00022989"/>
    </source>
</evidence>
<dbReference type="SUPFAM" id="SSF58104">
    <property type="entry name" value="Methyl-accepting chemotaxis protein (MCP) signaling domain"/>
    <property type="match status" value="1"/>
</dbReference>
<dbReference type="GO" id="GO:0005886">
    <property type="term" value="C:plasma membrane"/>
    <property type="evidence" value="ECO:0007669"/>
    <property type="project" value="UniProtKB-SubCell"/>
</dbReference>
<dbReference type="AlphaFoldDB" id="A0A2X4NTW2"/>
<dbReference type="PANTHER" id="PTHR32089:SF55">
    <property type="entry name" value="METHYL ACCEPTING SENSORY TRANSDUCER WITH CACHE_2 SMALL MOLECULE BINDING DOMAIN"/>
    <property type="match status" value="1"/>
</dbReference>
<dbReference type="PROSITE" id="PS50111">
    <property type="entry name" value="CHEMOTAXIS_TRANSDUC_2"/>
    <property type="match status" value="1"/>
</dbReference>
<dbReference type="GeneID" id="48822221"/>
<keyword evidence="2" id="KW-1003">Cell membrane</keyword>
<evidence type="ECO:0000256" key="3">
    <source>
        <dbReference type="ARBA" id="ARBA00022692"/>
    </source>
</evidence>
<evidence type="ECO:0000313" key="12">
    <source>
        <dbReference type="EMBL" id="WFF96239.1"/>
    </source>
</evidence>
<evidence type="ECO:0000313" key="11">
    <source>
        <dbReference type="EMBL" id="GJB91545.1"/>
    </source>
</evidence>
<evidence type="ECO:0000256" key="2">
    <source>
        <dbReference type="ARBA" id="ARBA00022475"/>
    </source>
</evidence>
<dbReference type="InterPro" id="IPR004089">
    <property type="entry name" value="MCPsignal_dom"/>
</dbReference>